<reference evidence="5" key="1">
    <citation type="submission" date="2017-01" db="EMBL/GenBank/DDBJ databases">
        <authorList>
            <person name="Varghese N."/>
            <person name="Submissions S."/>
        </authorList>
    </citation>
    <scope>NUCLEOTIDE SEQUENCE [LARGE SCALE GENOMIC DNA]</scope>
    <source>
        <strain evidence="5">DSM 19945</strain>
    </source>
</reference>
<dbReference type="PROSITE" id="PS00330">
    <property type="entry name" value="HEMOLYSIN_CALCIUM"/>
    <property type="match status" value="5"/>
</dbReference>
<proteinExistence type="predicted"/>
<dbReference type="PROSITE" id="PS50268">
    <property type="entry name" value="CADHERIN_2"/>
    <property type="match status" value="1"/>
</dbReference>
<dbReference type="InterPro" id="IPR010221">
    <property type="entry name" value="VCBS_dom"/>
</dbReference>
<dbReference type="PANTHER" id="PTHR38340:SF1">
    <property type="entry name" value="S-LAYER PROTEIN"/>
    <property type="match status" value="1"/>
</dbReference>
<name>A0A1N7MTP7_9RHOB</name>
<dbReference type="SUPFAM" id="SSF49313">
    <property type="entry name" value="Cadherin-like"/>
    <property type="match status" value="1"/>
</dbReference>
<protein>
    <submittedName>
        <fullName evidence="4">VCBS repeat-containing protein</fullName>
    </submittedName>
</protein>
<dbReference type="NCBIfam" id="TIGR01965">
    <property type="entry name" value="VCBS_repeat"/>
    <property type="match status" value="8"/>
</dbReference>
<dbReference type="GO" id="GO:0005576">
    <property type="term" value="C:extracellular region"/>
    <property type="evidence" value="ECO:0007669"/>
    <property type="project" value="UniProtKB-SubCell"/>
</dbReference>
<dbReference type="InterPro" id="IPR002126">
    <property type="entry name" value="Cadherin-like_dom"/>
</dbReference>
<dbReference type="RefSeq" id="WP_076484963.1">
    <property type="nucleotide sequence ID" value="NZ_FTOG01000006.1"/>
</dbReference>
<gene>
    <name evidence="4" type="ORF">SAMN05421580_106182</name>
</gene>
<evidence type="ECO:0000259" key="3">
    <source>
        <dbReference type="PROSITE" id="PS50268"/>
    </source>
</evidence>
<dbReference type="SUPFAM" id="SSF51120">
    <property type="entry name" value="beta-Roll"/>
    <property type="match status" value="3"/>
</dbReference>
<dbReference type="PRINTS" id="PR00313">
    <property type="entry name" value="CABNDNGRPT"/>
</dbReference>
<dbReference type="GO" id="GO:0007156">
    <property type="term" value="P:homophilic cell adhesion via plasma membrane adhesion molecules"/>
    <property type="evidence" value="ECO:0007669"/>
    <property type="project" value="InterPro"/>
</dbReference>
<evidence type="ECO:0000256" key="2">
    <source>
        <dbReference type="ARBA" id="ARBA00022525"/>
    </source>
</evidence>
<dbReference type="Proteomes" id="UP000186221">
    <property type="component" value="Unassembled WGS sequence"/>
</dbReference>
<dbReference type="Pfam" id="PF00353">
    <property type="entry name" value="HemolysinCabind"/>
    <property type="match status" value="8"/>
</dbReference>
<dbReference type="InterPro" id="IPR050557">
    <property type="entry name" value="RTX_toxin/Mannuronan_C5-epim"/>
</dbReference>
<evidence type="ECO:0000256" key="1">
    <source>
        <dbReference type="ARBA" id="ARBA00004613"/>
    </source>
</evidence>
<dbReference type="GO" id="GO:0005509">
    <property type="term" value="F:calcium ion binding"/>
    <property type="evidence" value="ECO:0007669"/>
    <property type="project" value="InterPro"/>
</dbReference>
<accession>A0A1N7MTP7</accession>
<keyword evidence="2" id="KW-0964">Secreted</keyword>
<organism evidence="4 5">
    <name type="scientific">Rhodobacter aestuarii</name>
    <dbReference type="NCBI Taxonomy" id="453582"/>
    <lineage>
        <taxon>Bacteria</taxon>
        <taxon>Pseudomonadati</taxon>
        <taxon>Pseudomonadota</taxon>
        <taxon>Alphaproteobacteria</taxon>
        <taxon>Rhodobacterales</taxon>
        <taxon>Rhodobacter group</taxon>
        <taxon>Rhodobacter</taxon>
    </lineage>
</organism>
<dbReference type="InterPro" id="IPR015919">
    <property type="entry name" value="Cadherin-like_sf"/>
</dbReference>
<dbReference type="GO" id="GO:0016020">
    <property type="term" value="C:membrane"/>
    <property type="evidence" value="ECO:0007669"/>
    <property type="project" value="InterPro"/>
</dbReference>
<dbReference type="NCBIfam" id="NF012211">
    <property type="entry name" value="tand_rpt_95"/>
    <property type="match status" value="11"/>
</dbReference>
<comment type="subcellular location">
    <subcellularLocation>
        <location evidence="1">Secreted</location>
    </subcellularLocation>
</comment>
<dbReference type="Pfam" id="PF17963">
    <property type="entry name" value="Big_9"/>
    <property type="match status" value="16"/>
</dbReference>
<dbReference type="Gene3D" id="2.150.10.10">
    <property type="entry name" value="Serralysin-like metalloprotease, C-terminal"/>
    <property type="match status" value="2"/>
</dbReference>
<dbReference type="InterPro" id="IPR011049">
    <property type="entry name" value="Serralysin-like_metalloprot_C"/>
</dbReference>
<dbReference type="EMBL" id="FTOG01000006">
    <property type="protein sequence ID" value="SIS89466.1"/>
    <property type="molecule type" value="Genomic_DNA"/>
</dbReference>
<dbReference type="InterPro" id="IPR018511">
    <property type="entry name" value="Hemolysin-typ_Ca-bd_CS"/>
</dbReference>
<keyword evidence="5" id="KW-1185">Reference proteome</keyword>
<evidence type="ECO:0000313" key="4">
    <source>
        <dbReference type="EMBL" id="SIS89466.1"/>
    </source>
</evidence>
<dbReference type="Gene3D" id="2.60.40.2810">
    <property type="match status" value="3"/>
</dbReference>
<sequence>MSNGEIEFNAATLRFEADLYEDLEVTSALLKPSDVAAPVFELLSTTSHGVLKIEGGKYTYTPSADYYGEDTFTYRVLDGSDEAARYTIYLNVASVNDAPETSSVARTTAEEVAISGLLTATDVEGNAFSFALDRAPSSGTASILAGGNYTYTPNENFVGTDRFTYTVSDSEGGVTSAEVTVEVTGINDAPTNVGTDLLGDAAMLRGGSVGLDLSGIELADVDATSASVGTLTLNATPGAGTLSIGGDASALTVTGDGSEALILTGTLAALNSFLSRADAVIYTDTSGTAGTISASYSDDGASGSGGALSVDLGGLQVAFNTAPVAPDTSFAVSRNGTLNGQLLASDVDHDTLNFAKETGPSRGTLTLQADGSFDYVPYAGFSGTDSFTYTVSDGFSVVTATAVVTISATATPPTVINETGTTDEDAALSGRLDAFDPNGGTLAFALAAGGAPTHGTVEVSADGHYRYTPDADFDGEDGFTFVVTGAAGLPSYGTATITVRPVEDAPVVPAESFSLIEDGSLAGQLSATDADGDVLVYSVTTLPSLGSLELNPDGSFIYTPDANANGMDSFSYEVSDGTSTIPGTVSLTIAPQDDTPVADDLTLGGPEDTVINGQLTAQDADGDVVTWELAAGSEPAFGTLNLSEDGSFTYTPDANANGTEVLTLTARDGALSDTATLTIHVTPVNDAPVAVADPDQEMQEDSTAVFDFAGNDTDVDGDALTIIAVEALHGVAEITADGQVRYTPEADYFGPEVISYTISDGQGGTDTNSVQINILSRPEIIYEGTEGDDTFEIRGTDGRMAGFYGGGGTDTVVNAGRIWDKLNLTGTVFDNIETLDAQNGVIVVDRDGAMDLSTLGQLVNARRIEADRGNETITGSQQDDAIWADRGDDQVFGAGGDDHLYGEKGADTLSGGEGADTLVGGEGADALDGGAGDDQFLVAGCDGRDDTVSGGAGYDIVRNAKRGGYLDLTGASFEGVEEIDARGGWIRVSNGALDLRSVETLRDVRGILGTHRNEVIGGSRGDDLIDAGHGWDVVLISGSVTDASISNIGRGRAIVESLEGGRDQLYGVEELRFDDYTLFLDGRDNLPFGAPDAVTIGEDAAQSFAVDQFLANDFDIGGGPIAITCVSGGTWVTAAFDGSAITLNPNGAFETLGAGQSAEDTMTYQLSDAAGQTVSVAVTVTVLGANDAPVAVDDRADLAEGTLASGNLLTNDTDIDTGDALQIAGLEGGTTTAEGFTRGFASGAVLDLAADGTFTFTAGPGYQSLGVGQEAVETVTYTVADAHGATSTATLSLHIAGLNDAPDAADDDGFTTTARGSIEVAADGVLSNDTDIDAGDQLVVSGVSGGVEETFFILEAGVLVARQGFTTTGSAGGTFALMADGAWRFEAGQDFDDLALGESRLTSMEYTVSDGHGGTDTAVLSVLVTPSSYGSENVDPADLPDESEMTRIAISGTFEQMGGVDVLGELFARLDDSVDFDLASLLDMDLIDIDTRIQVSYGPDTGLNVDITDNNPDSTAMLSGFGAELDAAADYLTGFANPILTAPITPVYFGPTFEIDATIMAKLGWDIDLPSLGRTAIFQPIEIDLLVPDSPVQAWQNFVLWSDNLVSLSPTTVLQTVGIGDITIDAGYGLTDLTVSNVGLSFGTQDFLGLDIDGLAEGFVGLNHEFNLLAALGVDEDGAGMVSEISLSFEDVLDGLIEAGIPEFFKLVSDFVNDPSSATITALGRYIQKAVGIVASNAATTYNVGGAELKPSELQALSDRARFNDFDIWDADGRGLFTLETPEGETIHVTADLVNVVIETTGIDGAVGTLRQLLTVDGFTPIEGLTLTADLPIGNVDDIEGFVNDGEGTVDTTARAGTSEIEVTQITRLAGVSFDYEKFAPAVVRIALDKATEAGLEAAKAQPELIPIIIGANIAANAALIMSEEAQKTAEEGFTLSAEIKQTELVAELTNGVGGLLNSVAGAINGSLGLSGSNAIPMIAEITAEQLETSLDTIIDGFAQDLVTLLKGITGAASEVFDFIANDPTSQAIIETLGGIGDIAAAGMTGIINTLRWLVNTAADVFHIDVGLSPVLSIFDNLLDIAEAGPEAISNIEVFIRDIVKGARDYFAQVGDDIELGINTFADFVKDLARGIDLQLSTDFDLIDFVIEAGIDLVQVARFDPDEVQVTYMIDGVEVTGSYDEAAQFLAAGAPGDVLNGEVAYSFSGAVDYDYILRLDIAPTLELYGFDIAGSLGVGDGSANYDLDFDYAAIKLTDDFTLEDLGSLNFGEAFDDALLELPFGLFEDVANVVVDEIRESFGELAGQTTDLDYNEIRLFTLEDVEIGADRFTQVVSNFQVEIGGAIDSTALRFSAAPGLQVSGTALIDALTEALAKVEGSAANIGRLMPLDGGGAMAVGANGTVIFDAEGDFEALNEGEETTQTFRFTVTEADGTPEVREAELTIVGVNDAPVAIADAATMAEDGTLSFDPAANDSDVDTADAGHLIVVAATCPDGAVEVSAEGLVTFRPAADFNGTTVITYTVADPQGATAEGTATVTVTPIGDIVRAADDVLTVSENGTASLDVTLNDIEVDGETVTITGFTQPSAGQLTQISSTELAFDPDGGFEYLAAGETVDVTADVQVSDGVDGVVTSRLTITVVGENDAPVASDDQVLVAEDGSVTIDVLANDTDVDGDALTATVVAAAAHGTVSAGPGGTLIYRPDANYHGEDSFSYEVSDGHGGTAQAVVQITVDPEPEDTVQGTAGDDVFSLNYSDGFLTLFEGVEGYDLIQSARRRGDLLLGEAEFASIEELDLRGGRIQVNRDGFLDLSSIGLVQGVAAILGDRGDESITGSQQDDAIYGGFGDDVLAGMAGDDLLAGERGSDQLLGGSGNDWLDGGWDDDTVIGGEGDDTLIGFNRAAANDVLDGGAGWDVLRNDWRGNSVTFDHATITDIERLEMQGGRIELARDGVLDLASVLETDGVIRIRGDRGAETIIGTQSADEIEAGEGADYVDGQGGDDTFFAAGTDLRGDTIIGGTGFDVVQNDASFRFWWNDLNITGTVFEDVELLAANGARLLVDAGGSADLSTLAELRDVRGIWLNWGDETVALSVADDVVHGGDGTDTAVVAGSVFDTALTQINANTWRLDGPGGTDWLHDVERLVFDDLSLFIDGTNNAPVTRADAARVLADATLDIADLLVNDLDPDGDALHVISVSSDEIGVSLADGVVTLDPEDRFVALGAGDEQRVLVTYVVADEAGAEAEGQLWVTVVGVNDAPVAGDDSDMTDQNIAISGDLLANDTDPDLGDTLSIQALNGNVAAIGMPVLLASGALVVLQADGSFAYDPNGAFAWLGEGESAEDSLSYTLADALGATAEGALRVVITGENDNPEDGDEGYATSAHRTLSVGAAAGLLANGADPDMGDLPGVAAGTFAGSAGGIFTLNTDGSFSFAPNNAFGDLAPGETRDTVLSYSVTDGHGGIDTSTVTVTVTGATAPIEITDPVDSVITQVSGTFRQYGGVDVATYFIEQIGAMAGIDLDSLLDFTLIDINKLFTLSIDADGNLTFDVEDVDPPNGALEDFSQTVIDGVAEAASFVDQFLPLDLGPLTFTPVFDAQLGLDLEFGWDIDLPTLGKTNISQPVTLELSTPEEAAEGVAVRLSSGNLVSQSPTTTTEGIGLGRFAVQAGFALPNTQISNIGLSLASSDFLDLDLDGVVSGALSLDRTFDLGESLETVKEFLLDSLETIMEASGVELPVDINKIASTLLALDIGNMIEGLFSGDVDFAPLLSAIDSGDAAKVFDETLNLITTLSENGENVGDDIAIAGATASARDIWNLGRRAMFNEFDDYRDDGAGVFILSDEDGEPVEVTAEAVFGVIDAKELDVKADTLVSILSGTGISPIEGISVAVAAPIGNAEQIEGFADTADGRDTDDRDGLQQIEVRQVTRLIDVDVDLEGVQEGIMDFFVKAIMGVSDVTGTGAGTTMSPAQSLLTSMAMQREYMATLEDGFRWDVAVQPAELVTATVNGLFDGINAFGETIDSVIPGNIYTPLTHLSTDQTLDTIDAIIDAAQQALGGAFDVIETLLAAPAQVVREFVSDLLEAAESGIDSVLEVVKGILQGAGSTIEGLIKVLEGVPHIAVAGPFLEWAVAGPLALLKSVDSAIDSLQTGVSSLREFIEDVTGFVNDLLGFDVGRFVDTALSDIGGFLKDVAHGAEMNMELGFDLFTAELSAGLELIQIAKFDPDEVTVTYTLGDVSTEAALGEEVTLAPSGVAGDTVAGTAEYHFSGDVDYEYRLKLDIDPNFTFLGVDLSGAFTVGEDGRTVEFSTEYALAALGEHELNEDGSLDVTSLFDEALIELPFDFAAEIVQEVATNIVNNLNLPGGMGFDEDEFILFQLDDIEIPEEEFTTIITPFEIDII</sequence>
<dbReference type="InterPro" id="IPR001343">
    <property type="entry name" value="Hemolysn_Ca-bd"/>
</dbReference>
<dbReference type="OrthoDB" id="9773411at2"/>
<dbReference type="PANTHER" id="PTHR38340">
    <property type="entry name" value="S-LAYER PROTEIN"/>
    <property type="match status" value="1"/>
</dbReference>
<dbReference type="Gene3D" id="2.60.40.3440">
    <property type="match status" value="6"/>
</dbReference>
<dbReference type="CDD" id="cd11304">
    <property type="entry name" value="Cadherin_repeat"/>
    <property type="match status" value="1"/>
</dbReference>
<dbReference type="STRING" id="453582.SAMN05421580_106182"/>
<feature type="domain" description="Cadherin" evidence="3">
    <location>
        <begin position="609"/>
        <end position="690"/>
    </location>
</feature>
<evidence type="ECO:0000313" key="5">
    <source>
        <dbReference type="Proteomes" id="UP000186221"/>
    </source>
</evidence>